<dbReference type="PRINTS" id="PR00885">
    <property type="entry name" value="BCTERIALGSPH"/>
</dbReference>
<dbReference type="Proteomes" id="UP000519004">
    <property type="component" value="Unassembled WGS sequence"/>
</dbReference>
<evidence type="ECO:0000256" key="8">
    <source>
        <dbReference type="ARBA" id="ARBA00023136"/>
    </source>
</evidence>
<keyword evidence="3" id="KW-1003">Cell membrane</keyword>
<gene>
    <name evidence="13" type="ORF">HNQ58_001805</name>
</gene>
<dbReference type="SUPFAM" id="SSF54523">
    <property type="entry name" value="Pili subunits"/>
    <property type="match status" value="1"/>
</dbReference>
<dbReference type="GO" id="GO:0015628">
    <property type="term" value="P:protein secretion by the type II secretion system"/>
    <property type="evidence" value="ECO:0007669"/>
    <property type="project" value="InterPro"/>
</dbReference>
<evidence type="ECO:0000256" key="10">
    <source>
        <dbReference type="ARBA" id="ARBA00030775"/>
    </source>
</evidence>
<dbReference type="InterPro" id="IPR012902">
    <property type="entry name" value="N_methyl_site"/>
</dbReference>
<comment type="subcellular location">
    <subcellularLocation>
        <location evidence="1">Cell inner membrane</location>
        <topology evidence="1">Single-pass membrane protein</topology>
    </subcellularLocation>
</comment>
<keyword evidence="8 11" id="KW-0472">Membrane</keyword>
<feature type="domain" description="General secretion pathway GspH" evidence="12">
    <location>
        <begin position="54"/>
        <end position="169"/>
    </location>
</feature>
<feature type="transmembrane region" description="Helical" evidence="11">
    <location>
        <begin position="20"/>
        <end position="43"/>
    </location>
</feature>
<evidence type="ECO:0000256" key="11">
    <source>
        <dbReference type="SAM" id="Phobius"/>
    </source>
</evidence>
<dbReference type="Pfam" id="PF12019">
    <property type="entry name" value="GspH"/>
    <property type="match status" value="1"/>
</dbReference>
<dbReference type="EMBL" id="JACHHX010000011">
    <property type="protein sequence ID" value="MBB5015895.1"/>
    <property type="molecule type" value="Genomic_DNA"/>
</dbReference>
<evidence type="ECO:0000256" key="4">
    <source>
        <dbReference type="ARBA" id="ARBA00022481"/>
    </source>
</evidence>
<dbReference type="InterPro" id="IPR022346">
    <property type="entry name" value="T2SS_GspH"/>
</dbReference>
<evidence type="ECO:0000256" key="1">
    <source>
        <dbReference type="ARBA" id="ARBA00004377"/>
    </source>
</evidence>
<dbReference type="NCBIfam" id="TIGR02532">
    <property type="entry name" value="IV_pilin_GFxxxE"/>
    <property type="match status" value="1"/>
</dbReference>
<organism evidence="13 14">
    <name type="scientific">Rehaibacterium terrae</name>
    <dbReference type="NCBI Taxonomy" id="1341696"/>
    <lineage>
        <taxon>Bacteria</taxon>
        <taxon>Pseudomonadati</taxon>
        <taxon>Pseudomonadota</taxon>
        <taxon>Gammaproteobacteria</taxon>
        <taxon>Lysobacterales</taxon>
        <taxon>Lysobacteraceae</taxon>
        <taxon>Rehaibacterium</taxon>
    </lineage>
</organism>
<evidence type="ECO:0000313" key="13">
    <source>
        <dbReference type="EMBL" id="MBB5015895.1"/>
    </source>
</evidence>
<evidence type="ECO:0000256" key="3">
    <source>
        <dbReference type="ARBA" id="ARBA00022475"/>
    </source>
</evidence>
<dbReference type="Pfam" id="PF07963">
    <property type="entry name" value="N_methyl"/>
    <property type="match status" value="1"/>
</dbReference>
<dbReference type="Gene3D" id="3.55.40.10">
    <property type="entry name" value="minor pseudopilin epsh domain"/>
    <property type="match status" value="1"/>
</dbReference>
<protein>
    <recommendedName>
        <fullName evidence="2">Type II secretion system protein H</fullName>
    </recommendedName>
    <alternativeName>
        <fullName evidence="10">General secretion pathway protein H</fullName>
    </alternativeName>
</protein>
<dbReference type="RefSeq" id="WP_183948575.1">
    <property type="nucleotide sequence ID" value="NZ_JACHHX010000011.1"/>
</dbReference>
<reference evidence="13 14" key="1">
    <citation type="submission" date="2020-08" db="EMBL/GenBank/DDBJ databases">
        <title>Genomic Encyclopedia of Type Strains, Phase IV (KMG-IV): sequencing the most valuable type-strain genomes for metagenomic binning, comparative biology and taxonomic classification.</title>
        <authorList>
            <person name="Goeker M."/>
        </authorList>
    </citation>
    <scope>NUCLEOTIDE SEQUENCE [LARGE SCALE GENOMIC DNA]</scope>
    <source>
        <strain evidence="13 14">DSM 25897</strain>
    </source>
</reference>
<evidence type="ECO:0000259" key="12">
    <source>
        <dbReference type="Pfam" id="PF12019"/>
    </source>
</evidence>
<evidence type="ECO:0000256" key="7">
    <source>
        <dbReference type="ARBA" id="ARBA00022989"/>
    </source>
</evidence>
<sequence length="180" mass="19083">MSEHRARFPGHGSRFPAPGFTLIELLVVVVILAALIGAVTLAFPDLGTRRGDNAAARVEALLRLACERALASGHDVGIAVSRSGFAFGHFRAGRFEPVADSPAEALRPRRLDEGTTLALQVDGRSLVLDALPPARPQLACLASGELTPFVLELSLPGGATRRLRGYPSGALVWEGDDARR</sequence>
<keyword evidence="5" id="KW-0997">Cell inner membrane</keyword>
<evidence type="ECO:0000256" key="5">
    <source>
        <dbReference type="ARBA" id="ARBA00022519"/>
    </source>
</evidence>
<dbReference type="InterPro" id="IPR045584">
    <property type="entry name" value="Pilin-like"/>
</dbReference>
<dbReference type="InterPro" id="IPR002416">
    <property type="entry name" value="T2SS_protein-GspH"/>
</dbReference>
<evidence type="ECO:0000313" key="14">
    <source>
        <dbReference type="Proteomes" id="UP000519004"/>
    </source>
</evidence>
<dbReference type="GO" id="GO:0005886">
    <property type="term" value="C:plasma membrane"/>
    <property type="evidence" value="ECO:0007669"/>
    <property type="project" value="UniProtKB-SubCell"/>
</dbReference>
<evidence type="ECO:0000256" key="6">
    <source>
        <dbReference type="ARBA" id="ARBA00022692"/>
    </source>
</evidence>
<proteinExistence type="inferred from homology"/>
<dbReference type="GO" id="GO:0015627">
    <property type="term" value="C:type II protein secretion system complex"/>
    <property type="evidence" value="ECO:0007669"/>
    <property type="project" value="InterPro"/>
</dbReference>
<keyword evidence="14" id="KW-1185">Reference proteome</keyword>
<keyword evidence="6 11" id="KW-0812">Transmembrane</keyword>
<keyword evidence="7 11" id="KW-1133">Transmembrane helix</keyword>
<name>A0A7W7Y0P8_9GAMM</name>
<comment type="similarity">
    <text evidence="9">Belongs to the GSP H family.</text>
</comment>
<evidence type="ECO:0000256" key="9">
    <source>
        <dbReference type="ARBA" id="ARBA00025772"/>
    </source>
</evidence>
<accession>A0A7W7Y0P8</accession>
<evidence type="ECO:0000256" key="2">
    <source>
        <dbReference type="ARBA" id="ARBA00021549"/>
    </source>
</evidence>
<comment type="caution">
    <text evidence="13">The sequence shown here is derived from an EMBL/GenBank/DDBJ whole genome shotgun (WGS) entry which is preliminary data.</text>
</comment>
<dbReference type="AlphaFoldDB" id="A0A7W7Y0P8"/>
<keyword evidence="4" id="KW-0488">Methylation</keyword>